<proteinExistence type="predicted"/>
<gene>
    <name evidence="1" type="ORF">ACFPPB_03610</name>
</gene>
<keyword evidence="2" id="KW-1185">Reference proteome</keyword>
<comment type="caution">
    <text evidence="1">The sequence shown here is derived from an EMBL/GenBank/DDBJ whole genome shotgun (WGS) entry which is preliminary data.</text>
</comment>
<reference evidence="2" key="1">
    <citation type="journal article" date="2019" name="Int. J. Syst. Evol. Microbiol.">
        <title>The Global Catalogue of Microorganisms (GCM) 10K type strain sequencing project: providing services to taxonomists for standard genome sequencing and annotation.</title>
        <authorList>
            <consortium name="The Broad Institute Genomics Platform"/>
            <consortium name="The Broad Institute Genome Sequencing Center for Infectious Disease"/>
            <person name="Wu L."/>
            <person name="Ma J."/>
        </authorList>
    </citation>
    <scope>NUCLEOTIDE SEQUENCE [LARGE SCALE GENOMIC DNA]</scope>
    <source>
        <strain evidence="2">CGMCC 1.13587</strain>
    </source>
</reference>
<accession>A0ABW0SUM4</accession>
<dbReference type="Proteomes" id="UP001596111">
    <property type="component" value="Unassembled WGS sequence"/>
</dbReference>
<evidence type="ECO:0000313" key="1">
    <source>
        <dbReference type="EMBL" id="MFC5580199.1"/>
    </source>
</evidence>
<dbReference type="RefSeq" id="WP_377324461.1">
    <property type="nucleotide sequence ID" value="NZ_JBHSNG010000002.1"/>
</dbReference>
<organism evidence="1 2">
    <name type="scientific">Rhodanobacter terrae</name>
    <dbReference type="NCBI Taxonomy" id="418647"/>
    <lineage>
        <taxon>Bacteria</taxon>
        <taxon>Pseudomonadati</taxon>
        <taxon>Pseudomonadota</taxon>
        <taxon>Gammaproteobacteria</taxon>
        <taxon>Lysobacterales</taxon>
        <taxon>Rhodanobacteraceae</taxon>
        <taxon>Rhodanobacter</taxon>
    </lineage>
</organism>
<protein>
    <recommendedName>
        <fullName evidence="3">DUF2188 domain-containing protein</fullName>
    </recommendedName>
</protein>
<dbReference type="EMBL" id="JBHSNG010000002">
    <property type="protein sequence ID" value="MFC5580199.1"/>
    <property type="molecule type" value="Genomic_DNA"/>
</dbReference>
<name>A0ABW0SUM4_9GAMM</name>
<evidence type="ECO:0000313" key="2">
    <source>
        <dbReference type="Proteomes" id="UP001596111"/>
    </source>
</evidence>
<evidence type="ECO:0008006" key="3">
    <source>
        <dbReference type="Google" id="ProtNLM"/>
    </source>
</evidence>
<sequence length="73" mass="8259">MIIFDIPYAPLRHGKWSVAVSNNGHPEFRSRQDALRFAVSAALKARRVGDAVINIEGVDGRWRMFDHRAKGII</sequence>